<reference evidence="7 8" key="1">
    <citation type="submission" date="2011-11" db="EMBL/GenBank/DDBJ databases">
        <title>The Noncontiguous Finished genome of Jonquetella anthropi DSM 22815.</title>
        <authorList>
            <consortium name="US DOE Joint Genome Institute (JGI-PGF)"/>
            <person name="Lucas S."/>
            <person name="Copeland A."/>
            <person name="Lapidus A."/>
            <person name="Glavina del Rio T."/>
            <person name="Dalin E."/>
            <person name="Tice H."/>
            <person name="Bruce D."/>
            <person name="Goodwin L."/>
            <person name="Pitluck S."/>
            <person name="Peters L."/>
            <person name="Mikhailova N."/>
            <person name="Held B."/>
            <person name="Kyrpides N."/>
            <person name="Mavromatis K."/>
            <person name="Ivanova N."/>
            <person name="Markowitz V."/>
            <person name="Cheng J.-F."/>
            <person name="Hugenholtz P."/>
            <person name="Woyke T."/>
            <person name="Wu D."/>
            <person name="Gronow S."/>
            <person name="Wellnitz S."/>
            <person name="Brambilla E."/>
            <person name="Klenk H.-P."/>
            <person name="Eisen J.A."/>
        </authorList>
    </citation>
    <scope>NUCLEOTIDE SEQUENCE [LARGE SCALE GENOMIC DNA]</scope>
    <source>
        <strain evidence="7 8">DSM 22815</strain>
    </source>
</reference>
<feature type="domain" description="RNA-binding protein AU-1/Ribonuclease E/G" evidence="6">
    <location>
        <begin position="108"/>
        <end position="375"/>
    </location>
</feature>
<dbReference type="NCBIfam" id="TIGR00757">
    <property type="entry name" value="RNaseEG"/>
    <property type="match status" value="1"/>
</dbReference>
<evidence type="ECO:0000256" key="3">
    <source>
        <dbReference type="ARBA" id="ARBA00022801"/>
    </source>
</evidence>
<evidence type="ECO:0000256" key="4">
    <source>
        <dbReference type="ARBA" id="ARBA00022842"/>
    </source>
</evidence>
<dbReference type="HOGENOM" id="CLU_003468_5_3_0"/>
<dbReference type="Gene3D" id="2.40.50.140">
    <property type="entry name" value="Nucleic acid-binding proteins"/>
    <property type="match status" value="1"/>
</dbReference>
<keyword evidence="4" id="KW-0460">Magnesium</keyword>
<keyword evidence="8" id="KW-1185">Reference proteome</keyword>
<dbReference type="GO" id="GO:0005737">
    <property type="term" value="C:cytoplasm"/>
    <property type="evidence" value="ECO:0007669"/>
    <property type="project" value="TreeGrafter"/>
</dbReference>
<keyword evidence="2" id="KW-0479">Metal-binding</keyword>
<dbReference type="PANTHER" id="PTHR30001">
    <property type="entry name" value="RIBONUCLEASE"/>
    <property type="match status" value="1"/>
</dbReference>
<dbReference type="EMBL" id="CM001376">
    <property type="protein sequence ID" value="EHM13713.1"/>
    <property type="molecule type" value="Genomic_DNA"/>
</dbReference>
<dbReference type="Pfam" id="PF10150">
    <property type="entry name" value="RNase_E_G"/>
    <property type="match status" value="1"/>
</dbReference>
<dbReference type="CDD" id="cd04453">
    <property type="entry name" value="S1_RNase_E"/>
    <property type="match status" value="1"/>
</dbReference>
<comment type="cofactor">
    <cofactor evidence="1">
        <name>Mg(2+)</name>
        <dbReference type="ChEBI" id="CHEBI:18420"/>
    </cofactor>
</comment>
<dbReference type="eggNOG" id="COG1530">
    <property type="taxonomic scope" value="Bacteria"/>
</dbReference>
<dbReference type="InterPro" id="IPR004659">
    <property type="entry name" value="RNase_E/G"/>
</dbReference>
<dbReference type="GO" id="GO:0006364">
    <property type="term" value="P:rRNA processing"/>
    <property type="evidence" value="ECO:0007669"/>
    <property type="project" value="TreeGrafter"/>
</dbReference>
<organism evidence="7 8">
    <name type="scientific">Jonquetella anthropi DSM 22815</name>
    <dbReference type="NCBI Taxonomy" id="885272"/>
    <lineage>
        <taxon>Bacteria</taxon>
        <taxon>Thermotogati</taxon>
        <taxon>Synergistota</taxon>
        <taxon>Synergistia</taxon>
        <taxon>Synergistales</taxon>
        <taxon>Dethiosulfovibrionaceae</taxon>
        <taxon>Jonquetella</taxon>
    </lineage>
</organism>
<evidence type="ECO:0000256" key="5">
    <source>
        <dbReference type="ARBA" id="ARBA00022884"/>
    </source>
</evidence>
<dbReference type="GO" id="GO:0046872">
    <property type="term" value="F:metal ion binding"/>
    <property type="evidence" value="ECO:0007669"/>
    <property type="project" value="UniProtKB-KW"/>
</dbReference>
<dbReference type="InterPro" id="IPR012340">
    <property type="entry name" value="NA-bd_OB-fold"/>
</dbReference>
<keyword evidence="3" id="KW-0378">Hydrolase</keyword>
<dbReference type="GO" id="GO:0004540">
    <property type="term" value="F:RNA nuclease activity"/>
    <property type="evidence" value="ECO:0007669"/>
    <property type="project" value="InterPro"/>
</dbReference>
<keyword evidence="5" id="KW-0694">RNA-binding</keyword>
<evidence type="ECO:0000313" key="8">
    <source>
        <dbReference type="Proteomes" id="UP000003806"/>
    </source>
</evidence>
<evidence type="ECO:0000256" key="2">
    <source>
        <dbReference type="ARBA" id="ARBA00022723"/>
    </source>
</evidence>
<protein>
    <submittedName>
        <fullName evidence="7">Ribonuclease, Rne/Rng family</fullName>
    </submittedName>
</protein>
<evidence type="ECO:0000259" key="6">
    <source>
        <dbReference type="Pfam" id="PF10150"/>
    </source>
</evidence>
<gene>
    <name evidence="7" type="ORF">JonanDRAFT_1349</name>
</gene>
<accession>H0UML0</accession>
<proteinExistence type="predicted"/>
<name>H0UML0_9BACT</name>
<dbReference type="InterPro" id="IPR019307">
    <property type="entry name" value="RNA-bd_AU-1/RNase_E/G"/>
</dbReference>
<dbReference type="AlphaFoldDB" id="H0UML0"/>
<dbReference type="Proteomes" id="UP000003806">
    <property type="component" value="Chromosome"/>
</dbReference>
<dbReference type="OrthoDB" id="9804278at2"/>
<dbReference type="RefSeq" id="WP_008523281.1">
    <property type="nucleotide sequence ID" value="NZ_CM001376.1"/>
</dbReference>
<dbReference type="GO" id="GO:0016787">
    <property type="term" value="F:hydrolase activity"/>
    <property type="evidence" value="ECO:0007669"/>
    <property type="project" value="UniProtKB-KW"/>
</dbReference>
<dbReference type="PANTHER" id="PTHR30001:SF0">
    <property type="entry name" value="RIBONUCLEASE G"/>
    <property type="match status" value="1"/>
</dbReference>
<evidence type="ECO:0000313" key="7">
    <source>
        <dbReference type="EMBL" id="EHM13713.1"/>
    </source>
</evidence>
<dbReference type="GO" id="GO:0003723">
    <property type="term" value="F:RNA binding"/>
    <property type="evidence" value="ECO:0007669"/>
    <property type="project" value="UniProtKB-KW"/>
</dbReference>
<dbReference type="SUPFAM" id="SSF50249">
    <property type="entry name" value="Nucleic acid-binding proteins"/>
    <property type="match status" value="1"/>
</dbReference>
<sequence>MTQDVKIYANMLDEEERRVAVVEDGRLRDLYVEHGRPVQQSGDIYLARVESIVSGMNAAFLNLGDGRNGFLYLADAKGFSVHENGELIVQVTKTPRRSKGARVTPQVSLPGRFFVYLPFAGSVGVSRKIGSAKDRQRLRALVGSVERGGVIIRTAAQDAADEDLATDLAQLQEQWERIEQSAKLRMSPGVLWQEDGFLIRALRDELAHHISEVVTDSREAFDAVKGFVSAAGAGWSGQVSLLEKGIDLFEYCGLTQEIESLIRPKVWLPSGGYLVIDQTEALTAIDVNSGKCVDGSSLSATVKTTNLEAAREIARQIRLRAIGGIVIVDFIDMESEADRTAVLDALKDASAADPNKVRVYGMTSLGLAEVTRKRTRLDLRSQMTQPCSSCCEGRTWKDEALAASVKRRLRKAFAGSSSGWALVAMNDELAQIVAQKWLKGWEETFGRRIVLRGLPGASRTDWRIEALGDSRKILTQAQSPWEREEPSRVYRTTDS</sequence>
<dbReference type="STRING" id="885272.JonanDRAFT_1349"/>
<evidence type="ECO:0000256" key="1">
    <source>
        <dbReference type="ARBA" id="ARBA00001946"/>
    </source>
</evidence>